<dbReference type="Proteomes" id="UP001501671">
    <property type="component" value="Unassembled WGS sequence"/>
</dbReference>
<dbReference type="InterPro" id="IPR052186">
    <property type="entry name" value="Hydantoin_racemase-like"/>
</dbReference>
<dbReference type="InterPro" id="IPR015942">
    <property type="entry name" value="Asp/Glu/hydantoin_racemase"/>
</dbReference>
<dbReference type="EMBL" id="BAABFO010000001">
    <property type="protein sequence ID" value="GAA4322096.1"/>
    <property type="molecule type" value="Genomic_DNA"/>
</dbReference>
<name>A0ABP8GD18_9BURK</name>
<dbReference type="Gene3D" id="3.40.50.12500">
    <property type="match status" value="1"/>
</dbReference>
<dbReference type="RefSeq" id="WP_345245373.1">
    <property type="nucleotide sequence ID" value="NZ_BAABFO010000001.1"/>
</dbReference>
<gene>
    <name evidence="2" type="ORF">GCM10023144_01810</name>
</gene>
<evidence type="ECO:0000256" key="1">
    <source>
        <dbReference type="ARBA" id="ARBA00038414"/>
    </source>
</evidence>
<evidence type="ECO:0000313" key="3">
    <source>
        <dbReference type="Proteomes" id="UP001501671"/>
    </source>
</evidence>
<keyword evidence="3" id="KW-1185">Reference proteome</keyword>
<dbReference type="InterPro" id="IPR053714">
    <property type="entry name" value="Iso_Racemase_Enz_sf"/>
</dbReference>
<evidence type="ECO:0000313" key="2">
    <source>
        <dbReference type="EMBL" id="GAA4322096.1"/>
    </source>
</evidence>
<organism evidence="2 3">
    <name type="scientific">Pigmentiphaga soli</name>
    <dbReference type="NCBI Taxonomy" id="1007095"/>
    <lineage>
        <taxon>Bacteria</taxon>
        <taxon>Pseudomonadati</taxon>
        <taxon>Pseudomonadota</taxon>
        <taxon>Betaproteobacteria</taxon>
        <taxon>Burkholderiales</taxon>
        <taxon>Alcaligenaceae</taxon>
        <taxon>Pigmentiphaga</taxon>
    </lineage>
</organism>
<dbReference type="Pfam" id="PF01177">
    <property type="entry name" value="Asp_Glu_race"/>
    <property type="match status" value="1"/>
</dbReference>
<dbReference type="PANTHER" id="PTHR28047">
    <property type="entry name" value="PROTEIN DCG1"/>
    <property type="match status" value="1"/>
</dbReference>
<reference evidence="3" key="1">
    <citation type="journal article" date="2019" name="Int. J. Syst. Evol. Microbiol.">
        <title>The Global Catalogue of Microorganisms (GCM) 10K type strain sequencing project: providing services to taxonomists for standard genome sequencing and annotation.</title>
        <authorList>
            <consortium name="The Broad Institute Genomics Platform"/>
            <consortium name="The Broad Institute Genome Sequencing Center for Infectious Disease"/>
            <person name="Wu L."/>
            <person name="Ma J."/>
        </authorList>
    </citation>
    <scope>NUCLEOTIDE SEQUENCE [LARGE SCALE GENOMIC DNA]</scope>
    <source>
        <strain evidence="3">JCM 17666</strain>
    </source>
</reference>
<comment type="caution">
    <text evidence="2">The sequence shown here is derived from an EMBL/GenBank/DDBJ whole genome shotgun (WGS) entry which is preliminary data.</text>
</comment>
<accession>A0ABP8GD18</accession>
<comment type="similarity">
    <text evidence="1">Belongs to the HyuE racemase family.</text>
</comment>
<proteinExistence type="inferred from homology"/>
<protein>
    <submittedName>
        <fullName evidence="2">Aspartate/glutamate racemase family protein</fullName>
    </submittedName>
</protein>
<sequence length="271" mass="29428">MKLWYQAMVGEELWGEYPAALRAIIDSVKDPGTTVEVHGIRKAGGAGTQYRYLEYIQTGEILENLHQAMRQGFDGFLIGNIADPGVREAREIAGFPVLGLCETSMYAACMMGATFSFVSINEKFNPRLRENVVRAGLESRLAGIHPMRIDRTLDMDKGFSDPAVRQRIVDRFLEAANTAVGQGAEVLIPAGGVPMAVLAQAGVHAASRSAAVLNGIVALVKMGEAAVKMDKIMGGHFISKSLSYAPPGRGQIKEFRRLYGHVYPTVEEDDA</sequence>
<dbReference type="PANTHER" id="PTHR28047:SF5">
    <property type="entry name" value="PROTEIN DCG1"/>
    <property type="match status" value="1"/>
</dbReference>